<proteinExistence type="predicted"/>
<gene>
    <name evidence="2" type="ORF">FEV51_02535</name>
</gene>
<dbReference type="OrthoDB" id="9815072at2"/>
<dbReference type="Proteomes" id="UP000309668">
    <property type="component" value="Unassembled WGS sequence"/>
</dbReference>
<evidence type="ECO:0000313" key="3">
    <source>
        <dbReference type="Proteomes" id="UP000309668"/>
    </source>
</evidence>
<name>A0A5S3PES7_9SPHN</name>
<organism evidence="2 3">
    <name type="scientific">Qipengyuania marisflavi</name>
    <dbReference type="NCBI Taxonomy" id="2486356"/>
    <lineage>
        <taxon>Bacteria</taxon>
        <taxon>Pseudomonadati</taxon>
        <taxon>Pseudomonadota</taxon>
        <taxon>Alphaproteobacteria</taxon>
        <taxon>Sphingomonadales</taxon>
        <taxon>Erythrobacteraceae</taxon>
        <taxon>Qipengyuania</taxon>
    </lineage>
</organism>
<comment type="caution">
    <text evidence="2">The sequence shown here is derived from an EMBL/GenBank/DDBJ whole genome shotgun (WGS) entry which is preliminary data.</text>
</comment>
<feature type="domain" description="DUF3644" evidence="1">
    <location>
        <begin position="99"/>
        <end position="262"/>
    </location>
</feature>
<reference evidence="2 3" key="1">
    <citation type="submission" date="2019-05" db="EMBL/GenBank/DDBJ databases">
        <title>Erythrobacter marisflavi sp. nov., isolated from isolated from water of an estuary environment.</title>
        <authorList>
            <person name="Yoon J.-H."/>
        </authorList>
    </citation>
    <scope>NUCLEOTIDE SEQUENCE [LARGE SCALE GENOMIC DNA]</scope>
    <source>
        <strain evidence="2 3">KEM-5</strain>
    </source>
</reference>
<evidence type="ECO:0000313" key="2">
    <source>
        <dbReference type="EMBL" id="TMM50090.1"/>
    </source>
</evidence>
<dbReference type="RefSeq" id="WP_138615650.1">
    <property type="nucleotide sequence ID" value="NZ_VCAO01000001.1"/>
</dbReference>
<dbReference type="InterPro" id="IPR022104">
    <property type="entry name" value="DUF3644"/>
</dbReference>
<keyword evidence="3" id="KW-1185">Reference proteome</keyword>
<sequence length="387" mass="43539">MAKLKISDAEVALMKGLIAYEKLNDQQVLAIFSHLSRNFNSREMGWIRNGGKPRYKAIKAAGAEEVADFLEQYSKVEEVVERIGIYAVSDEELSAYQALDYARSAVAIFNNNTLLARSQIFVVLMVVAWTYLAHARLRKEDIDPVYKNDAGDPVMIDGKPKHWELSYCITRPELALTEGEKNNLRFITLLRNEIEHRATEDINSEVQSKLQANALNFVRFARKSFGRRFDLSRDFSFAIQLQALNSKQNSILKASKGLSKSVAVVNALVEKEMSSSQFNDPEYAFRVYVVPNVVNNEKKADQAVIFSPVGSSVEMAIKQVEKPKYRMKEVVKLLQDDGVANANPQSCINAWQQNDLKNPGKGFAIELGGQWFWYPEGVDAIKAALTA</sequence>
<dbReference type="EMBL" id="VCAO01000001">
    <property type="protein sequence ID" value="TMM50090.1"/>
    <property type="molecule type" value="Genomic_DNA"/>
</dbReference>
<dbReference type="AlphaFoldDB" id="A0A5S3PES7"/>
<accession>A0A5S3PES7</accession>
<dbReference type="Pfam" id="PF12358">
    <property type="entry name" value="DUF3644"/>
    <property type="match status" value="1"/>
</dbReference>
<evidence type="ECO:0000259" key="1">
    <source>
        <dbReference type="Pfam" id="PF12358"/>
    </source>
</evidence>
<protein>
    <submittedName>
        <fullName evidence="2">DUF3644 domain-containing protein</fullName>
    </submittedName>
</protein>